<feature type="domain" description="D-isomer specific 2-hydroxyacid dehydrogenase NAD-binding" evidence="3">
    <location>
        <begin position="124"/>
        <end position="291"/>
    </location>
</feature>
<dbReference type="Gene3D" id="3.40.50.720">
    <property type="entry name" value="NAD(P)-binding Rossmann-like Domain"/>
    <property type="match status" value="2"/>
</dbReference>
<dbReference type="EC" id="1.1.1.26" evidence="4"/>
<dbReference type="PANTHER" id="PTHR43333">
    <property type="entry name" value="2-HACID_DH_C DOMAIN-CONTAINING PROTEIN"/>
    <property type="match status" value="1"/>
</dbReference>
<accession>I0K4Q4</accession>
<keyword evidence="1 4" id="KW-0560">Oxidoreductase</keyword>
<dbReference type="GO" id="GO:0047964">
    <property type="term" value="F:glyoxylate reductase (NADH) activity"/>
    <property type="evidence" value="ECO:0007669"/>
    <property type="project" value="UniProtKB-EC"/>
</dbReference>
<dbReference type="InterPro" id="IPR029753">
    <property type="entry name" value="D-isomer_DH_CS"/>
</dbReference>
<keyword evidence="5" id="KW-1185">Reference proteome</keyword>
<evidence type="ECO:0000256" key="2">
    <source>
        <dbReference type="ARBA" id="ARBA00023027"/>
    </source>
</evidence>
<evidence type="ECO:0000259" key="3">
    <source>
        <dbReference type="Pfam" id="PF02826"/>
    </source>
</evidence>
<keyword evidence="2" id="KW-0520">NAD</keyword>
<dbReference type="CDD" id="cd05300">
    <property type="entry name" value="2-Hacid_dh_1"/>
    <property type="match status" value="1"/>
</dbReference>
<dbReference type="Proteomes" id="UP000011058">
    <property type="component" value="Chromosome"/>
</dbReference>
<proteinExistence type="predicted"/>
<dbReference type="SUPFAM" id="SSF51735">
    <property type="entry name" value="NAD(P)-binding Rossmann-fold domains"/>
    <property type="match status" value="1"/>
</dbReference>
<dbReference type="GO" id="GO:0051287">
    <property type="term" value="F:NAD binding"/>
    <property type="evidence" value="ECO:0007669"/>
    <property type="project" value="InterPro"/>
</dbReference>
<dbReference type="InterPro" id="IPR036291">
    <property type="entry name" value="NAD(P)-bd_dom_sf"/>
</dbReference>
<dbReference type="HOGENOM" id="CLU_019796_1_0_10"/>
<dbReference type="Pfam" id="PF02826">
    <property type="entry name" value="2-Hacid_dh_C"/>
    <property type="match status" value="1"/>
</dbReference>
<organism evidence="4 5">
    <name type="scientific">Fibrella aestuarina BUZ 2</name>
    <dbReference type="NCBI Taxonomy" id="1166018"/>
    <lineage>
        <taxon>Bacteria</taxon>
        <taxon>Pseudomonadati</taxon>
        <taxon>Bacteroidota</taxon>
        <taxon>Cytophagia</taxon>
        <taxon>Cytophagales</taxon>
        <taxon>Spirosomataceae</taxon>
        <taxon>Fibrella</taxon>
    </lineage>
</organism>
<protein>
    <submittedName>
        <fullName evidence="4">Glyoxylate reductase</fullName>
        <ecNumber evidence="4">1.1.1.26</ecNumber>
    </submittedName>
</protein>
<dbReference type="SUPFAM" id="SSF52283">
    <property type="entry name" value="Formate/glycerate dehydrogenase catalytic domain-like"/>
    <property type="match status" value="1"/>
</dbReference>
<dbReference type="InterPro" id="IPR006140">
    <property type="entry name" value="D-isomer_DH_NAD-bd"/>
</dbReference>
<evidence type="ECO:0000313" key="4">
    <source>
        <dbReference type="EMBL" id="CCG99107.1"/>
    </source>
</evidence>
<dbReference type="AlphaFoldDB" id="I0K4Q4"/>
<dbReference type="PANTHER" id="PTHR43333:SF1">
    <property type="entry name" value="D-ISOMER SPECIFIC 2-HYDROXYACID DEHYDROGENASE NAD-BINDING DOMAIN-CONTAINING PROTEIN"/>
    <property type="match status" value="1"/>
</dbReference>
<reference evidence="4 5" key="1">
    <citation type="journal article" date="2012" name="J. Bacteriol.">
        <title>Genome Sequence of Fibrella aestuarina BUZ 2T, a Filamentous Marine Bacterium.</title>
        <authorList>
            <person name="Filippini M."/>
            <person name="Qi W."/>
            <person name="Blom J."/>
            <person name="Goesmann A."/>
            <person name="Smits T.H."/>
            <person name="Bagheri H.C."/>
        </authorList>
    </citation>
    <scope>NUCLEOTIDE SEQUENCE [LARGE SCALE GENOMIC DNA]</scope>
    <source>
        <strain evidence="5">BUZ 2T</strain>
    </source>
</reference>
<dbReference type="KEGG" id="fae:FAES_1097"/>
<sequence length="329" mass="36062">MSFHRLVQVQRPVPCCLPMTIYCHVHLADSDKESLLNALSPTDQCFFAQDLSPAKQQVRSGEAEVIFGNVPIDWVANNANLRWLQLNSAGLNPYNRFDWTQRPQVVVTNLHGFFGQSCAETALAGILALYRGIAPLVDYQRDHEWVGSKLRPSLHVLSGKQALVLGAGAIGQTTGRLLEAFGCEVTYVRRSEAPTFADLDSLLPEADLVVGTLPETAETINMLDARRLSLMKRGSVMVNVGRGSLLDEPALIDLLTSGHLAGAVLDVTAVEPLPADHLLWELPNVILTQHTSGGYADEKRDMVRVFIKNLHAYQAGLPLANVVDFSRGY</sequence>
<name>I0K4Q4_9BACT</name>
<dbReference type="PATRIC" id="fig|1166018.3.peg.2818"/>
<evidence type="ECO:0000256" key="1">
    <source>
        <dbReference type="ARBA" id="ARBA00023002"/>
    </source>
</evidence>
<dbReference type="PROSITE" id="PS00671">
    <property type="entry name" value="D_2_HYDROXYACID_DH_3"/>
    <property type="match status" value="1"/>
</dbReference>
<dbReference type="STRING" id="1166018.FAES_1097"/>
<evidence type="ECO:0000313" key="5">
    <source>
        <dbReference type="Proteomes" id="UP000011058"/>
    </source>
</evidence>
<dbReference type="EMBL" id="HE796683">
    <property type="protein sequence ID" value="CCG99107.1"/>
    <property type="molecule type" value="Genomic_DNA"/>
</dbReference>
<dbReference type="eggNOG" id="COG0111">
    <property type="taxonomic scope" value="Bacteria"/>
</dbReference>
<gene>
    <name evidence="4" type="ORF">FAES_1097</name>
</gene>